<dbReference type="PROSITE" id="PS00136">
    <property type="entry name" value="SUBTILASE_ASP"/>
    <property type="match status" value="1"/>
</dbReference>
<evidence type="ECO:0000256" key="1">
    <source>
        <dbReference type="ARBA" id="ARBA00022801"/>
    </source>
</evidence>
<accession>A0A6A6V039</accession>
<sequence length="234" mass="26141">MSTTTLSPLESLASELLLDITDYLPLPTLYSFRLVSHTCERIAARRFSQSIADRLDEVIVFNTDVGLRLLRGIVQIPSCRNLIKSIAIISARQVIWNLHGTHTHLLEFEASLVAKKLWADIFTLLKQAASLQEIWVARGTRLPAPWDLPRLEPGFGTKQLIPYAEPRDDGLDFGMSLRHLSASFASCFVAIVDTGFETDHVYLKSVNTGPYRHDGKYPVVPLPRGRAGKMSPES</sequence>
<proteinExistence type="predicted"/>
<keyword evidence="1" id="KW-0378">Hydrolase</keyword>
<organism evidence="2 3">
    <name type="scientific">Sporormia fimetaria CBS 119925</name>
    <dbReference type="NCBI Taxonomy" id="1340428"/>
    <lineage>
        <taxon>Eukaryota</taxon>
        <taxon>Fungi</taxon>
        <taxon>Dikarya</taxon>
        <taxon>Ascomycota</taxon>
        <taxon>Pezizomycotina</taxon>
        <taxon>Dothideomycetes</taxon>
        <taxon>Pleosporomycetidae</taxon>
        <taxon>Pleosporales</taxon>
        <taxon>Sporormiaceae</taxon>
        <taxon>Sporormia</taxon>
    </lineage>
</organism>
<evidence type="ECO:0008006" key="4">
    <source>
        <dbReference type="Google" id="ProtNLM"/>
    </source>
</evidence>
<name>A0A6A6V039_9PLEO</name>
<dbReference type="AlphaFoldDB" id="A0A6A6V039"/>
<dbReference type="Proteomes" id="UP000799440">
    <property type="component" value="Unassembled WGS sequence"/>
</dbReference>
<evidence type="ECO:0000313" key="2">
    <source>
        <dbReference type="EMBL" id="KAF2743020.1"/>
    </source>
</evidence>
<gene>
    <name evidence="2" type="ORF">M011DRAFT_529434</name>
</gene>
<protein>
    <recommendedName>
        <fullName evidence="4">F-box domain-containing protein</fullName>
    </recommendedName>
</protein>
<reference evidence="2" key="1">
    <citation type="journal article" date="2020" name="Stud. Mycol.">
        <title>101 Dothideomycetes genomes: a test case for predicting lifestyles and emergence of pathogens.</title>
        <authorList>
            <person name="Haridas S."/>
            <person name="Albert R."/>
            <person name="Binder M."/>
            <person name="Bloem J."/>
            <person name="Labutti K."/>
            <person name="Salamov A."/>
            <person name="Andreopoulos B."/>
            <person name="Baker S."/>
            <person name="Barry K."/>
            <person name="Bills G."/>
            <person name="Bluhm B."/>
            <person name="Cannon C."/>
            <person name="Castanera R."/>
            <person name="Culley D."/>
            <person name="Daum C."/>
            <person name="Ezra D."/>
            <person name="Gonzalez J."/>
            <person name="Henrissat B."/>
            <person name="Kuo A."/>
            <person name="Liang C."/>
            <person name="Lipzen A."/>
            <person name="Lutzoni F."/>
            <person name="Magnuson J."/>
            <person name="Mondo S."/>
            <person name="Nolan M."/>
            <person name="Ohm R."/>
            <person name="Pangilinan J."/>
            <person name="Park H.-J."/>
            <person name="Ramirez L."/>
            <person name="Alfaro M."/>
            <person name="Sun H."/>
            <person name="Tritt A."/>
            <person name="Yoshinaga Y."/>
            <person name="Zwiers L.-H."/>
            <person name="Turgeon B."/>
            <person name="Goodwin S."/>
            <person name="Spatafora J."/>
            <person name="Crous P."/>
            <person name="Grigoriev I."/>
        </authorList>
    </citation>
    <scope>NUCLEOTIDE SEQUENCE</scope>
    <source>
        <strain evidence="2">CBS 119925</strain>
    </source>
</reference>
<dbReference type="GO" id="GO:0016787">
    <property type="term" value="F:hydrolase activity"/>
    <property type="evidence" value="ECO:0007669"/>
    <property type="project" value="UniProtKB-KW"/>
</dbReference>
<dbReference type="EMBL" id="MU006601">
    <property type="protein sequence ID" value="KAF2743020.1"/>
    <property type="molecule type" value="Genomic_DNA"/>
</dbReference>
<evidence type="ECO:0000313" key="3">
    <source>
        <dbReference type="Proteomes" id="UP000799440"/>
    </source>
</evidence>
<dbReference type="InterPro" id="IPR023827">
    <property type="entry name" value="Peptidase_S8_Asp-AS"/>
</dbReference>
<keyword evidence="3" id="KW-1185">Reference proteome</keyword>